<feature type="coiled-coil region" evidence="1">
    <location>
        <begin position="72"/>
        <end position="99"/>
    </location>
</feature>
<reference evidence="2" key="2">
    <citation type="submission" date="2019-06" db="EMBL/GenBank/DDBJ databases">
        <title>Genomics analysis of Aphanomyces spp. identifies a new class of oomycete effector associated with host adaptation.</title>
        <authorList>
            <person name="Gaulin E."/>
        </authorList>
    </citation>
    <scope>NUCLEOTIDE SEQUENCE</scope>
    <source>
        <strain evidence="2">CBS 578.67</strain>
    </source>
</reference>
<dbReference type="EMBL" id="CAADRA010006444">
    <property type="protein sequence ID" value="VFT95649.1"/>
    <property type="molecule type" value="Genomic_DNA"/>
</dbReference>
<reference evidence="3 4" key="1">
    <citation type="submission" date="2019-03" db="EMBL/GenBank/DDBJ databases">
        <authorList>
            <person name="Gaulin E."/>
            <person name="Dumas B."/>
        </authorList>
    </citation>
    <scope>NUCLEOTIDE SEQUENCE [LARGE SCALE GENOMIC DNA]</scope>
    <source>
        <strain evidence="3">CBS 568.67</strain>
    </source>
</reference>
<evidence type="ECO:0000313" key="4">
    <source>
        <dbReference type="Proteomes" id="UP000332933"/>
    </source>
</evidence>
<evidence type="ECO:0000256" key="1">
    <source>
        <dbReference type="SAM" id="Coils"/>
    </source>
</evidence>
<dbReference type="OrthoDB" id="67204at2759"/>
<sequence length="416" mass="47571">MPIRLGTFEVVQHVPLYSFFTATAQLLNAIIFFQTMALDMPPPPPRRTTDAVVDEATAKRRLKERQKMQRYRQRLAAKASALRDQVAVLAREMQRLSQQRQTLLPWEVVADVMREESGLMMRTNVSLRMQCVDQAALVEAMKRWVVRVVTIPTTPSTGPTWRNSTLPALPDARKLGFDWITNYMYHNTDAIFDQLGYPHDHVNVFSDFSIDMTKPDDLQYVWRSQRDIHAPLEHVRDIFARPNLMGQLKGHYFGMATAPPDAALEALAAQDNLLLQPLAARYEHHRWSASTVMHFLAREFHAPGRCVFVAQNILDDECVVAPNKAERNRRIWLVLDAVTPSRTRMRALCLNSQAISKEGTIFSFENEALVWGCDVSLYPESIRMHKFSQHVKAIACCNGNSFGREVQDKLKCHQNA</sequence>
<organism evidence="3 4">
    <name type="scientific">Aphanomyces stellatus</name>
    <dbReference type="NCBI Taxonomy" id="120398"/>
    <lineage>
        <taxon>Eukaryota</taxon>
        <taxon>Sar</taxon>
        <taxon>Stramenopiles</taxon>
        <taxon>Oomycota</taxon>
        <taxon>Saprolegniomycetes</taxon>
        <taxon>Saprolegniales</taxon>
        <taxon>Verrucalvaceae</taxon>
        <taxon>Aphanomyces</taxon>
    </lineage>
</organism>
<gene>
    <name evidence="3" type="primary">Aste57867_18917</name>
    <name evidence="2" type="ORF">As57867_018853</name>
    <name evidence="3" type="ORF">ASTE57867_18917</name>
</gene>
<evidence type="ECO:0000313" key="3">
    <source>
        <dbReference type="EMBL" id="VFT95649.1"/>
    </source>
</evidence>
<protein>
    <submittedName>
        <fullName evidence="3">Aste57867_18917 protein</fullName>
    </submittedName>
</protein>
<evidence type="ECO:0000313" key="2">
    <source>
        <dbReference type="EMBL" id="KAF0689680.1"/>
    </source>
</evidence>
<dbReference type="AlphaFoldDB" id="A0A485LBY4"/>
<name>A0A485LBY4_9STRA</name>
<dbReference type="EMBL" id="VJMH01006423">
    <property type="protein sequence ID" value="KAF0689680.1"/>
    <property type="molecule type" value="Genomic_DNA"/>
</dbReference>
<proteinExistence type="predicted"/>
<accession>A0A485LBY4</accession>
<keyword evidence="4" id="KW-1185">Reference proteome</keyword>
<keyword evidence="1" id="KW-0175">Coiled coil</keyword>
<dbReference type="Proteomes" id="UP000332933">
    <property type="component" value="Unassembled WGS sequence"/>
</dbReference>